<organism evidence="5 6">
    <name type="scientific">Datura stramonium</name>
    <name type="common">Jimsonweed</name>
    <name type="synonym">Common thornapple</name>
    <dbReference type="NCBI Taxonomy" id="4076"/>
    <lineage>
        <taxon>Eukaryota</taxon>
        <taxon>Viridiplantae</taxon>
        <taxon>Streptophyta</taxon>
        <taxon>Embryophyta</taxon>
        <taxon>Tracheophyta</taxon>
        <taxon>Spermatophyta</taxon>
        <taxon>Magnoliopsida</taxon>
        <taxon>eudicotyledons</taxon>
        <taxon>Gunneridae</taxon>
        <taxon>Pentapetalae</taxon>
        <taxon>asterids</taxon>
        <taxon>lamiids</taxon>
        <taxon>Solanales</taxon>
        <taxon>Solanaceae</taxon>
        <taxon>Solanoideae</taxon>
        <taxon>Datureae</taxon>
        <taxon>Datura</taxon>
    </lineage>
</organism>
<evidence type="ECO:0000256" key="1">
    <source>
        <dbReference type="ARBA" id="ARBA00022729"/>
    </source>
</evidence>
<keyword evidence="2" id="KW-0325">Glycoprotein</keyword>
<evidence type="ECO:0000313" key="6">
    <source>
        <dbReference type="Proteomes" id="UP000823775"/>
    </source>
</evidence>
<dbReference type="PROSITE" id="PS50927">
    <property type="entry name" value="BULB_LECTIN"/>
    <property type="match status" value="1"/>
</dbReference>
<feature type="domain" description="Bulb-type lectin" evidence="4">
    <location>
        <begin position="26"/>
        <end position="157"/>
    </location>
</feature>
<keyword evidence="3" id="KW-1133">Transmembrane helix</keyword>
<dbReference type="InterPro" id="IPR036426">
    <property type="entry name" value="Bulb-type_lectin_dom_sf"/>
</dbReference>
<dbReference type="InterPro" id="IPR051343">
    <property type="entry name" value="G-type_lectin_kinases/EP1-like"/>
</dbReference>
<dbReference type="Proteomes" id="UP000823775">
    <property type="component" value="Unassembled WGS sequence"/>
</dbReference>
<sequence length="157" mass="17511">MIVAQRVYISIFLIIYLHIFSSRPFLLLILHADFYALTPILLSGTEGPRYHVCGFYCDYSATECVLGILLVIFQHSSTSEINYIYEPQLVWSANRNHPVKANPTLQLSQDGNLVLADSDGTLVWSTNTTGKSVSGLNLTDMGNLLLFDKSDAEFGIF</sequence>
<keyword evidence="1" id="KW-0732">Signal</keyword>
<keyword evidence="3" id="KW-0472">Membrane</keyword>
<gene>
    <name evidence="5" type="ORF">HAX54_027797</name>
</gene>
<comment type="caution">
    <text evidence="5">The sequence shown here is derived from an EMBL/GenBank/DDBJ whole genome shotgun (WGS) entry which is preliminary data.</text>
</comment>
<proteinExistence type="predicted"/>
<evidence type="ECO:0000259" key="4">
    <source>
        <dbReference type="PROSITE" id="PS50927"/>
    </source>
</evidence>
<dbReference type="PANTHER" id="PTHR47976">
    <property type="entry name" value="G-TYPE LECTIN S-RECEPTOR-LIKE SERINE/THREONINE-PROTEIN KINASE SD2-5"/>
    <property type="match status" value="1"/>
</dbReference>
<evidence type="ECO:0000256" key="3">
    <source>
        <dbReference type="SAM" id="Phobius"/>
    </source>
</evidence>
<evidence type="ECO:0000256" key="2">
    <source>
        <dbReference type="ARBA" id="ARBA00023180"/>
    </source>
</evidence>
<dbReference type="InterPro" id="IPR001480">
    <property type="entry name" value="Bulb-type_lectin_dom"/>
</dbReference>
<protein>
    <recommendedName>
        <fullName evidence="4">Bulb-type lectin domain-containing protein</fullName>
    </recommendedName>
</protein>
<dbReference type="Pfam" id="PF01453">
    <property type="entry name" value="B_lectin"/>
    <property type="match status" value="1"/>
</dbReference>
<keyword evidence="3" id="KW-0812">Transmembrane</keyword>
<keyword evidence="6" id="KW-1185">Reference proteome</keyword>
<evidence type="ECO:0000313" key="5">
    <source>
        <dbReference type="EMBL" id="MCD9641569.1"/>
    </source>
</evidence>
<accession>A0ABS8V4D0</accession>
<dbReference type="EMBL" id="JACEIK010003393">
    <property type="protein sequence ID" value="MCD9641569.1"/>
    <property type="molecule type" value="Genomic_DNA"/>
</dbReference>
<dbReference type="SMART" id="SM00108">
    <property type="entry name" value="B_lectin"/>
    <property type="match status" value="1"/>
</dbReference>
<dbReference type="SUPFAM" id="SSF51110">
    <property type="entry name" value="alpha-D-mannose-specific plant lectins"/>
    <property type="match status" value="1"/>
</dbReference>
<dbReference type="Gene3D" id="2.90.10.10">
    <property type="entry name" value="Bulb-type lectin domain"/>
    <property type="match status" value="1"/>
</dbReference>
<dbReference type="PANTHER" id="PTHR47976:SF30">
    <property type="entry name" value="RECEPTOR-LIKE SERINE_THREONINE-PROTEIN KINASE"/>
    <property type="match status" value="1"/>
</dbReference>
<feature type="transmembrane region" description="Helical" evidence="3">
    <location>
        <begin position="7"/>
        <end position="30"/>
    </location>
</feature>
<reference evidence="5 6" key="1">
    <citation type="journal article" date="2021" name="BMC Genomics">
        <title>Datura genome reveals duplications of psychoactive alkaloid biosynthetic genes and high mutation rate following tissue culture.</title>
        <authorList>
            <person name="Rajewski A."/>
            <person name="Carter-House D."/>
            <person name="Stajich J."/>
            <person name="Litt A."/>
        </authorList>
    </citation>
    <scope>NUCLEOTIDE SEQUENCE [LARGE SCALE GENOMIC DNA]</scope>
    <source>
        <strain evidence="5">AR-01</strain>
    </source>
</reference>
<name>A0ABS8V4D0_DATST</name>
<dbReference type="CDD" id="cd00028">
    <property type="entry name" value="B_lectin"/>
    <property type="match status" value="1"/>
</dbReference>